<evidence type="ECO:0000313" key="8">
    <source>
        <dbReference type="EMBL" id="SIM38005.1"/>
    </source>
</evidence>
<keyword evidence="1 5" id="KW-0963">Cytoplasm</keyword>
<dbReference type="OrthoDB" id="142231at2157"/>
<evidence type="ECO:0000259" key="7">
    <source>
        <dbReference type="PROSITE" id="PS51900"/>
    </source>
</evidence>
<dbReference type="InterPro" id="IPR044068">
    <property type="entry name" value="CB"/>
</dbReference>
<dbReference type="RefSeq" id="WP_021789222.1">
    <property type="nucleotide sequence ID" value="NZ_LT671858.1"/>
</dbReference>
<sequence length="290" mass="33606">MISDQRAQDTVNQIRNIMISERRSPRTVKQYSFLLEVFLEFIKKPLEQCDSSDIEKYKFYLATERNYSKNSQYLAVQALKYAMKVKDIKIPKNLTPPKRSRKMPVYLSENESSRLLRASSKNPRDYNIVNLLLNSGLRVSELCNLKSEDVEFDTGKIMIHGGKGDKERIALVSDKVMESLKSYYKSKLERKVNSPYFFTSNKGSMFHTSTIEKIIRTIAKEAGITRKVTPHTLRHTFATNILKNGGDIRFIQTLLGHSSISTTEIYTHLDSDTMREMYKKFGPKYNEELK</sequence>
<comment type="subcellular location">
    <subcellularLocation>
        <location evidence="5">Cytoplasm</location>
    </subcellularLocation>
</comment>
<evidence type="ECO:0000313" key="11">
    <source>
        <dbReference type="Proteomes" id="UP000195607"/>
    </source>
</evidence>
<dbReference type="SUPFAM" id="SSF56349">
    <property type="entry name" value="DNA breaking-rejoining enzymes"/>
    <property type="match status" value="1"/>
</dbReference>
<dbReference type="HAMAP" id="MF_02055">
    <property type="entry name" value="Recomb_XerA"/>
    <property type="match status" value="1"/>
</dbReference>
<organism evidence="8 11">
    <name type="scientific">Cuniculiplasma divulgatum</name>
    <dbReference type="NCBI Taxonomy" id="1673428"/>
    <lineage>
        <taxon>Archaea</taxon>
        <taxon>Methanobacteriati</taxon>
        <taxon>Thermoplasmatota</taxon>
        <taxon>Thermoplasmata</taxon>
        <taxon>Thermoplasmatales</taxon>
        <taxon>Cuniculiplasmataceae</taxon>
        <taxon>Cuniculiplasma</taxon>
    </lineage>
</organism>
<feature type="active site" evidence="5">
    <location>
        <position position="234"/>
    </location>
</feature>
<dbReference type="Gene3D" id="1.10.443.10">
    <property type="entry name" value="Intergrase catalytic core"/>
    <property type="match status" value="1"/>
</dbReference>
<name>A0A1N5SPZ1_9ARCH</name>
<dbReference type="InterPro" id="IPR013762">
    <property type="entry name" value="Integrase-like_cat_sf"/>
</dbReference>
<dbReference type="KEGG" id="cdiv:CPM_0279"/>
<dbReference type="EMBL" id="LT719092">
    <property type="protein sequence ID" value="SJK84165.1"/>
    <property type="molecule type" value="Genomic_DNA"/>
</dbReference>
<evidence type="ECO:0000256" key="1">
    <source>
        <dbReference type="ARBA" id="ARBA00022490"/>
    </source>
</evidence>
<dbReference type="InterPro" id="IPR033686">
    <property type="entry name" value="XerA"/>
</dbReference>
<dbReference type="EMBL" id="LT671858">
    <property type="protein sequence ID" value="SIM38005.1"/>
    <property type="molecule type" value="Genomic_DNA"/>
</dbReference>
<dbReference type="Proteomes" id="UP000187822">
    <property type="component" value="Chromosome I"/>
</dbReference>
<comment type="function">
    <text evidence="5">Site-specific tyrosine recombinase, which acts by catalyzing the cutting and rejoining of the recombining DNA molecules.</text>
</comment>
<reference evidence="8 11" key="1">
    <citation type="submission" date="2016-04" db="EMBL/GenBank/DDBJ databases">
        <authorList>
            <person name="Evans L.H."/>
            <person name="Alamgir A."/>
            <person name="Owens N."/>
            <person name="Weber N.D."/>
            <person name="Virtaneva K."/>
            <person name="Barbian K."/>
            <person name="Babar A."/>
            <person name="Rosenke K."/>
        </authorList>
    </citation>
    <scope>NUCLEOTIDE SEQUENCE [LARGE SCALE GENOMIC DNA]</scope>
    <source>
        <strain evidence="8">S5</strain>
        <strain evidence="11">S5(T) (JCM 30642 \VKM B-2941)</strain>
    </source>
</reference>
<evidence type="ECO:0000256" key="4">
    <source>
        <dbReference type="ARBA" id="ARBA00023172"/>
    </source>
</evidence>
<evidence type="ECO:0000313" key="9">
    <source>
        <dbReference type="EMBL" id="SJK84165.1"/>
    </source>
</evidence>
<dbReference type="Proteomes" id="UP000195607">
    <property type="component" value="Chromosome I"/>
</dbReference>
<feature type="active site" evidence="5">
    <location>
        <position position="138"/>
    </location>
</feature>
<evidence type="ECO:0000259" key="6">
    <source>
        <dbReference type="PROSITE" id="PS51898"/>
    </source>
</evidence>
<evidence type="ECO:0000256" key="3">
    <source>
        <dbReference type="ARBA" id="ARBA00023125"/>
    </source>
</evidence>
<dbReference type="GO" id="GO:0006313">
    <property type="term" value="P:DNA transposition"/>
    <property type="evidence" value="ECO:0007669"/>
    <property type="project" value="UniProtKB-UniRule"/>
</dbReference>
<dbReference type="GeneID" id="41587613"/>
<evidence type="ECO:0000256" key="2">
    <source>
        <dbReference type="ARBA" id="ARBA00022908"/>
    </source>
</evidence>
<dbReference type="GO" id="GO:0009037">
    <property type="term" value="F:tyrosine-based site-specific recombinase activity"/>
    <property type="evidence" value="ECO:0007669"/>
    <property type="project" value="UniProtKB-UniRule"/>
</dbReference>
<dbReference type="InterPro" id="IPR050090">
    <property type="entry name" value="Tyrosine_recombinase_XerCD"/>
</dbReference>
<reference evidence="9" key="3">
    <citation type="submission" date="2016-06" db="EMBL/GenBank/DDBJ databases">
        <authorList>
            <person name="Olsen C.W."/>
            <person name="Carey S."/>
            <person name="Hinshaw L."/>
            <person name="Karasin A.I."/>
        </authorList>
    </citation>
    <scope>NUCLEOTIDE SEQUENCE [LARGE SCALE GENOMIC DNA]</scope>
    <source>
        <strain evidence="9">PM4</strain>
    </source>
</reference>
<dbReference type="Pfam" id="PF00589">
    <property type="entry name" value="Phage_integrase"/>
    <property type="match status" value="1"/>
</dbReference>
<dbReference type="InterPro" id="IPR002104">
    <property type="entry name" value="Integrase_catalytic"/>
</dbReference>
<evidence type="ECO:0000256" key="5">
    <source>
        <dbReference type="HAMAP-Rule" id="MF_02055"/>
    </source>
</evidence>
<dbReference type="NCBIfam" id="NF040815">
    <property type="entry name" value="recomb_XerA_Arch"/>
    <property type="match status" value="1"/>
</dbReference>
<dbReference type="InterPro" id="IPR004107">
    <property type="entry name" value="Integrase_SAM-like_N"/>
</dbReference>
<proteinExistence type="inferred from homology"/>
<keyword evidence="4 5" id="KW-0233">DNA recombination</keyword>
<protein>
    <recommendedName>
        <fullName evidence="5">Tyrosine recombinase XerA</fullName>
    </recommendedName>
</protein>
<feature type="domain" description="Core-binding (CB)" evidence="7">
    <location>
        <begin position="9"/>
        <end position="87"/>
    </location>
</feature>
<dbReference type="STRING" id="1673428.CPM_0279"/>
<comment type="similarity">
    <text evidence="5">Belongs to the 'phage' integrase family. XerA subfamily.</text>
</comment>
<feature type="active site" description="O-(3'-phospho-DNA)-tyrosine intermediate" evidence="5">
    <location>
        <position position="266"/>
    </location>
</feature>
<reference evidence="10" key="2">
    <citation type="submission" date="2016-06" db="EMBL/GenBank/DDBJ databases">
        <authorList>
            <person name="Toshchakov V.S."/>
        </authorList>
    </citation>
    <scope>NUCLEOTIDE SEQUENCE [LARGE SCALE GENOMIC DNA]</scope>
    <source>
        <strain>PM4 (JCM 30641</strain>
        <strain evidence="10">\VKM B-2940)</strain>
    </source>
</reference>
<keyword evidence="10" id="KW-1185">Reference proteome</keyword>
<dbReference type="PANTHER" id="PTHR30349">
    <property type="entry name" value="PHAGE INTEGRASE-RELATED"/>
    <property type="match status" value="1"/>
</dbReference>
<dbReference type="AlphaFoldDB" id="A0A1N5SPZ1"/>
<feature type="active site" evidence="5">
    <location>
        <position position="257"/>
    </location>
</feature>
<accession>A0A1N5SPZ1</accession>
<evidence type="ECO:0000313" key="10">
    <source>
        <dbReference type="Proteomes" id="UP000187822"/>
    </source>
</evidence>
<feature type="domain" description="Tyr recombinase" evidence="6">
    <location>
        <begin position="102"/>
        <end position="279"/>
    </location>
</feature>
<gene>
    <name evidence="5" type="primary">xerA</name>
    <name evidence="9" type="ORF">CPM_0279</name>
    <name evidence="8" type="ORF">CSP5_0310</name>
</gene>
<feature type="active site" evidence="5">
    <location>
        <position position="231"/>
    </location>
</feature>
<feature type="active site" evidence="5">
    <location>
        <position position="163"/>
    </location>
</feature>
<dbReference type="Pfam" id="PF13495">
    <property type="entry name" value="Phage_int_SAM_4"/>
    <property type="match status" value="1"/>
</dbReference>
<dbReference type="PROSITE" id="PS51900">
    <property type="entry name" value="CB"/>
    <property type="match status" value="1"/>
</dbReference>
<dbReference type="PANTHER" id="PTHR30349:SF41">
    <property type="entry name" value="INTEGRASE_RECOMBINASE PROTEIN MJ0367-RELATED"/>
    <property type="match status" value="1"/>
</dbReference>
<dbReference type="InterPro" id="IPR010998">
    <property type="entry name" value="Integrase_recombinase_N"/>
</dbReference>
<dbReference type="GO" id="GO:0005737">
    <property type="term" value="C:cytoplasm"/>
    <property type="evidence" value="ECO:0007669"/>
    <property type="project" value="UniProtKB-SubCell"/>
</dbReference>
<dbReference type="GO" id="GO:0003677">
    <property type="term" value="F:DNA binding"/>
    <property type="evidence" value="ECO:0007669"/>
    <property type="project" value="UniProtKB-UniRule"/>
</dbReference>
<dbReference type="PROSITE" id="PS51898">
    <property type="entry name" value="TYR_RECOMBINASE"/>
    <property type="match status" value="1"/>
</dbReference>
<dbReference type="Gene3D" id="1.10.150.130">
    <property type="match status" value="1"/>
</dbReference>
<keyword evidence="3 5" id="KW-0238">DNA-binding</keyword>
<dbReference type="InterPro" id="IPR011010">
    <property type="entry name" value="DNA_brk_join_enz"/>
</dbReference>
<keyword evidence="2 5" id="KW-0229">DNA integration</keyword>